<keyword evidence="2" id="KW-1185">Reference proteome</keyword>
<sequence>MRTCTVQRMELCRSELSANDVMQRFNDPRPFLLLPRVPISRHCDAFVTNFTVAVSFAVQNASTAGARSRRIAPVTSLAHAGPALTRRLRTRFCAHKCACRQVLAQMNSDASTSDSLHLARTSLFTARPLWTRIRHIMDS</sequence>
<proteinExistence type="predicted"/>
<dbReference type="AlphaFoldDB" id="A0A4C1V5G8"/>
<gene>
    <name evidence="1" type="ORF">EVAR_94086_1</name>
</gene>
<comment type="caution">
    <text evidence="1">The sequence shown here is derived from an EMBL/GenBank/DDBJ whole genome shotgun (WGS) entry which is preliminary data.</text>
</comment>
<accession>A0A4C1V5G8</accession>
<protein>
    <submittedName>
        <fullName evidence="1">Uncharacterized protein</fullName>
    </submittedName>
</protein>
<name>A0A4C1V5G8_EUMVA</name>
<dbReference type="EMBL" id="BGZK01000283">
    <property type="protein sequence ID" value="GBP34073.1"/>
    <property type="molecule type" value="Genomic_DNA"/>
</dbReference>
<dbReference type="Proteomes" id="UP000299102">
    <property type="component" value="Unassembled WGS sequence"/>
</dbReference>
<evidence type="ECO:0000313" key="2">
    <source>
        <dbReference type="Proteomes" id="UP000299102"/>
    </source>
</evidence>
<reference evidence="1 2" key="1">
    <citation type="journal article" date="2019" name="Commun. Biol.">
        <title>The bagworm genome reveals a unique fibroin gene that provides high tensile strength.</title>
        <authorList>
            <person name="Kono N."/>
            <person name="Nakamura H."/>
            <person name="Ohtoshi R."/>
            <person name="Tomita M."/>
            <person name="Numata K."/>
            <person name="Arakawa K."/>
        </authorList>
    </citation>
    <scope>NUCLEOTIDE SEQUENCE [LARGE SCALE GENOMIC DNA]</scope>
</reference>
<evidence type="ECO:0000313" key="1">
    <source>
        <dbReference type="EMBL" id="GBP34073.1"/>
    </source>
</evidence>
<organism evidence="1 2">
    <name type="scientific">Eumeta variegata</name>
    <name type="common">Bagworm moth</name>
    <name type="synonym">Eumeta japonica</name>
    <dbReference type="NCBI Taxonomy" id="151549"/>
    <lineage>
        <taxon>Eukaryota</taxon>
        <taxon>Metazoa</taxon>
        <taxon>Ecdysozoa</taxon>
        <taxon>Arthropoda</taxon>
        <taxon>Hexapoda</taxon>
        <taxon>Insecta</taxon>
        <taxon>Pterygota</taxon>
        <taxon>Neoptera</taxon>
        <taxon>Endopterygota</taxon>
        <taxon>Lepidoptera</taxon>
        <taxon>Glossata</taxon>
        <taxon>Ditrysia</taxon>
        <taxon>Tineoidea</taxon>
        <taxon>Psychidae</taxon>
        <taxon>Oiketicinae</taxon>
        <taxon>Eumeta</taxon>
    </lineage>
</organism>